<dbReference type="SUPFAM" id="SSF49503">
    <property type="entry name" value="Cupredoxins"/>
    <property type="match status" value="1"/>
</dbReference>
<organism evidence="3 4">
    <name type="scientific">Sulfobacillus thermotolerans</name>
    <dbReference type="NCBI Taxonomy" id="338644"/>
    <lineage>
        <taxon>Bacteria</taxon>
        <taxon>Bacillati</taxon>
        <taxon>Bacillota</taxon>
        <taxon>Clostridia</taxon>
        <taxon>Eubacteriales</taxon>
        <taxon>Clostridiales Family XVII. Incertae Sedis</taxon>
        <taxon>Sulfobacillus</taxon>
    </lineage>
</organism>
<protein>
    <recommendedName>
        <fullName evidence="5">Blue (type 1) copper domain-containing protein</fullName>
    </recommendedName>
</protein>
<feature type="region of interest" description="Disordered" evidence="2">
    <location>
        <begin position="1"/>
        <end position="27"/>
    </location>
</feature>
<gene>
    <name evidence="3" type="ORF">BXT84_05090</name>
</gene>
<evidence type="ECO:0000256" key="2">
    <source>
        <dbReference type="SAM" id="MobiDB-lite"/>
    </source>
</evidence>
<evidence type="ECO:0000313" key="4">
    <source>
        <dbReference type="Proteomes" id="UP000325292"/>
    </source>
</evidence>
<proteinExistence type="predicted"/>
<accession>A0ABN5GYF7</accession>
<evidence type="ECO:0008006" key="5">
    <source>
        <dbReference type="Google" id="ProtNLM"/>
    </source>
</evidence>
<reference evidence="3 4" key="1">
    <citation type="journal article" date="2019" name="Sci. Rep.">
        <title>Sulfobacillus thermotolerans: new insights into resistance and metabolic capacities of acidophilic chemolithotrophs.</title>
        <authorList>
            <person name="Panyushkina A.E."/>
            <person name="Babenko V.V."/>
            <person name="Nikitina A.S."/>
            <person name="Selezneva O.V."/>
            <person name="Tsaplina I.A."/>
            <person name="Letarova M.A."/>
            <person name="Kostryukova E.S."/>
            <person name="Letarov A.V."/>
        </authorList>
    </citation>
    <scope>NUCLEOTIDE SEQUENCE [LARGE SCALE GENOMIC DNA]</scope>
    <source>
        <strain evidence="3 4">Kr1</strain>
    </source>
</reference>
<dbReference type="Proteomes" id="UP000325292">
    <property type="component" value="Chromosome"/>
</dbReference>
<feature type="compositionally biased region" description="Polar residues" evidence="2">
    <location>
        <begin position="1"/>
        <end position="13"/>
    </location>
</feature>
<dbReference type="InterPro" id="IPR033138">
    <property type="entry name" value="Cu_oxidase_CS"/>
</dbReference>
<sequence>MDQHLQSATSTHFTHFAMTPPPDASVDSQENRIIFHNQHVQMDVAALSREFSDVMFHIGGLDDPRIIVPLGSDVTVNFQNQDTANPHGWRLIADKPPFQNPQSAAHKPLAFVGSEVGVTNPQESGQAHFTANQAGIYTYICPVSEDGGIGLYGIFEVSPSH</sequence>
<dbReference type="InterPro" id="IPR008972">
    <property type="entry name" value="Cupredoxin"/>
</dbReference>
<name>A0ABN5GYF7_9FIRM</name>
<dbReference type="PROSITE" id="PS00079">
    <property type="entry name" value="MULTICOPPER_OXIDASE1"/>
    <property type="match status" value="1"/>
</dbReference>
<evidence type="ECO:0000313" key="3">
    <source>
        <dbReference type="EMBL" id="AUW93406.1"/>
    </source>
</evidence>
<dbReference type="Gene3D" id="2.60.40.420">
    <property type="entry name" value="Cupredoxins - blue copper proteins"/>
    <property type="match status" value="1"/>
</dbReference>
<keyword evidence="4" id="KW-1185">Reference proteome</keyword>
<keyword evidence="1" id="KW-0479">Metal-binding</keyword>
<evidence type="ECO:0000256" key="1">
    <source>
        <dbReference type="ARBA" id="ARBA00022723"/>
    </source>
</evidence>
<dbReference type="EMBL" id="CP019454">
    <property type="protein sequence ID" value="AUW93406.1"/>
    <property type="molecule type" value="Genomic_DNA"/>
</dbReference>